<evidence type="ECO:0000313" key="2">
    <source>
        <dbReference type="EMBL" id="MEU8133844.1"/>
    </source>
</evidence>
<feature type="compositionally biased region" description="Low complexity" evidence="1">
    <location>
        <begin position="1"/>
        <end position="16"/>
    </location>
</feature>
<dbReference type="EMBL" id="JBEZFP010000019">
    <property type="protein sequence ID" value="MEU8133844.1"/>
    <property type="molecule type" value="Genomic_DNA"/>
</dbReference>
<feature type="region of interest" description="Disordered" evidence="1">
    <location>
        <begin position="1"/>
        <end position="20"/>
    </location>
</feature>
<evidence type="ECO:0000256" key="1">
    <source>
        <dbReference type="SAM" id="MobiDB-lite"/>
    </source>
</evidence>
<sequence length="330" mass="33908">MSGSSSGAIPGSAPATPEAPPVLAEVVRSGFVEGRHRGALVALEADGSVAFALGDVTRPVFPRSSTKPAQAAAALRAGLDLDGELLALAAASHSGEPFHLDGVRKILAGAGLDPSALHTPPQPPLGERAYEDYLRSGGRPDPLVMNCSGKHAAWLAACVANGWDTETYLDPVHPLQQLVLRTIEELADERIAHLGVDGCGAPVPAVSLTGLARLFRSMVVACTGTPQQRVASAMRAHPEYVAGTGRVDTLLMRGVPGLVAKMGAEAVQGIALADGRALAFKVEDGSVRTLGPIVARALRRMGVDAAVLDEIAEVELTGGGRPVGAVRAAF</sequence>
<organism evidence="2 3">
    <name type="scientific">Streptodolium elevatio</name>
    <dbReference type="NCBI Taxonomy" id="3157996"/>
    <lineage>
        <taxon>Bacteria</taxon>
        <taxon>Bacillati</taxon>
        <taxon>Actinomycetota</taxon>
        <taxon>Actinomycetes</taxon>
        <taxon>Kitasatosporales</taxon>
        <taxon>Streptomycetaceae</taxon>
        <taxon>Streptodolium</taxon>
    </lineage>
</organism>
<dbReference type="PANTHER" id="PTHR42110:SF1">
    <property type="entry name" value="L-ASPARAGINASE, PUTATIVE (AFU_ORTHOLOGUE AFUA_3G11890)-RELATED"/>
    <property type="match status" value="1"/>
</dbReference>
<protein>
    <submittedName>
        <fullName evidence="2">Asparaginase</fullName>
    </submittedName>
</protein>
<evidence type="ECO:0000313" key="3">
    <source>
        <dbReference type="Proteomes" id="UP001551482"/>
    </source>
</evidence>
<dbReference type="InterPro" id="IPR010349">
    <property type="entry name" value="Asparaginase_II"/>
</dbReference>
<dbReference type="Proteomes" id="UP001551482">
    <property type="component" value="Unassembled WGS sequence"/>
</dbReference>
<dbReference type="PANTHER" id="PTHR42110">
    <property type="entry name" value="L-ASPARAGINASE, PUTATIVE (AFU_ORTHOLOGUE AFUA_3G11890)-RELATED"/>
    <property type="match status" value="1"/>
</dbReference>
<dbReference type="Pfam" id="PF06089">
    <property type="entry name" value="Asparaginase_II"/>
    <property type="match status" value="1"/>
</dbReference>
<reference evidence="2 3" key="1">
    <citation type="submission" date="2024-06" db="EMBL/GenBank/DDBJ databases">
        <title>The Natural Products Discovery Center: Release of the First 8490 Sequenced Strains for Exploring Actinobacteria Biosynthetic Diversity.</title>
        <authorList>
            <person name="Kalkreuter E."/>
            <person name="Kautsar S.A."/>
            <person name="Yang D."/>
            <person name="Bader C.D."/>
            <person name="Teijaro C.N."/>
            <person name="Fluegel L."/>
            <person name="Davis C.M."/>
            <person name="Simpson J.R."/>
            <person name="Lauterbach L."/>
            <person name="Steele A.D."/>
            <person name="Gui C."/>
            <person name="Meng S."/>
            <person name="Li G."/>
            <person name="Viehrig K."/>
            <person name="Ye F."/>
            <person name="Su P."/>
            <person name="Kiefer A.F."/>
            <person name="Nichols A."/>
            <person name="Cepeda A.J."/>
            <person name="Yan W."/>
            <person name="Fan B."/>
            <person name="Jiang Y."/>
            <person name="Adhikari A."/>
            <person name="Zheng C.-J."/>
            <person name="Schuster L."/>
            <person name="Cowan T.M."/>
            <person name="Smanski M.J."/>
            <person name="Chevrette M.G."/>
            <person name="De Carvalho L.P.S."/>
            <person name="Shen B."/>
        </authorList>
    </citation>
    <scope>NUCLEOTIDE SEQUENCE [LARGE SCALE GENOMIC DNA]</scope>
    <source>
        <strain evidence="2 3">NPDC048946</strain>
    </source>
</reference>
<comment type="caution">
    <text evidence="2">The sequence shown here is derived from an EMBL/GenBank/DDBJ whole genome shotgun (WGS) entry which is preliminary data.</text>
</comment>
<accession>A0ABV3DDK9</accession>
<gene>
    <name evidence="2" type="ORF">AB0C36_10075</name>
</gene>
<keyword evidence="3" id="KW-1185">Reference proteome</keyword>
<name>A0ABV3DDK9_9ACTN</name>
<proteinExistence type="predicted"/>